<reference evidence="1 2" key="1">
    <citation type="submission" date="2024-09" db="EMBL/GenBank/DDBJ databases">
        <authorList>
            <person name="Sun Q."/>
            <person name="Mori K."/>
        </authorList>
    </citation>
    <scope>NUCLEOTIDE SEQUENCE [LARGE SCALE GENOMIC DNA]</scope>
    <source>
        <strain evidence="1 2">CECT 8460</strain>
    </source>
</reference>
<evidence type="ECO:0008006" key="3">
    <source>
        <dbReference type="Google" id="ProtNLM"/>
    </source>
</evidence>
<comment type="caution">
    <text evidence="1">The sequence shown here is derived from an EMBL/GenBank/DDBJ whole genome shotgun (WGS) entry which is preliminary data.</text>
</comment>
<evidence type="ECO:0000313" key="1">
    <source>
        <dbReference type="EMBL" id="MFB9088359.1"/>
    </source>
</evidence>
<name>A0ABV5GB64_9FLAO</name>
<proteinExistence type="predicted"/>
<sequence length="136" mass="15741">MKATRRVGIWLDHTTARVIAYNTEELKATTLKSDLRGLDNQEGLQHSESLLQHKENQKLKAFYKAIIAIIKDYDEILLFGPTGAKVELFNLIREEHKYDNLKIETKSAKKMSPPEEHAFVVNHFKTVLNYESPFIK</sequence>
<keyword evidence="2" id="KW-1185">Reference proteome</keyword>
<gene>
    <name evidence="1" type="ORF">ACFFUU_01965</name>
</gene>
<accession>A0ABV5GB64</accession>
<organism evidence="1 2">
    <name type="scientific">Flavobacterium paronense</name>
    <dbReference type="NCBI Taxonomy" id="1392775"/>
    <lineage>
        <taxon>Bacteria</taxon>
        <taxon>Pseudomonadati</taxon>
        <taxon>Bacteroidota</taxon>
        <taxon>Flavobacteriia</taxon>
        <taxon>Flavobacteriales</taxon>
        <taxon>Flavobacteriaceae</taxon>
        <taxon>Flavobacterium</taxon>
    </lineage>
</organism>
<protein>
    <recommendedName>
        <fullName evidence="3">Translational machinery protein</fullName>
    </recommendedName>
</protein>
<dbReference type="RefSeq" id="WP_290284955.1">
    <property type="nucleotide sequence ID" value="NZ_JAUFQN010000019.1"/>
</dbReference>
<dbReference type="Proteomes" id="UP001589576">
    <property type="component" value="Unassembled WGS sequence"/>
</dbReference>
<evidence type="ECO:0000313" key="2">
    <source>
        <dbReference type="Proteomes" id="UP001589576"/>
    </source>
</evidence>
<dbReference type="SUPFAM" id="SSF53137">
    <property type="entry name" value="Translational machinery components"/>
    <property type="match status" value="1"/>
</dbReference>
<dbReference type="EMBL" id="JBHMFB010000003">
    <property type="protein sequence ID" value="MFB9088359.1"/>
    <property type="molecule type" value="Genomic_DNA"/>
</dbReference>